<keyword evidence="2" id="KW-1003">Cell membrane</keyword>
<dbReference type="Proteomes" id="UP000054260">
    <property type="component" value="Unassembled WGS sequence"/>
</dbReference>
<dbReference type="EMBL" id="LGGH01000104">
    <property type="protein sequence ID" value="KUK67369.1"/>
    <property type="molecule type" value="Genomic_DNA"/>
</dbReference>
<reference evidence="8" key="1">
    <citation type="journal article" date="2015" name="MBio">
        <title>Genome-Resolved Metagenomic Analysis Reveals Roles for Candidate Phyla and Other Microbial Community Members in Biogeochemical Transformations in Oil Reservoirs.</title>
        <authorList>
            <person name="Hu P."/>
            <person name="Tom L."/>
            <person name="Singh A."/>
            <person name="Thomas B.C."/>
            <person name="Baker B.J."/>
            <person name="Piceno Y.M."/>
            <person name="Andersen G.L."/>
            <person name="Banfield J.F."/>
        </authorList>
    </citation>
    <scope>NUCLEOTIDE SEQUENCE [LARGE SCALE GENOMIC DNA]</scope>
</reference>
<feature type="transmembrane region" description="Helical" evidence="6">
    <location>
        <begin position="84"/>
        <end position="104"/>
    </location>
</feature>
<evidence type="ECO:0000256" key="2">
    <source>
        <dbReference type="ARBA" id="ARBA00022475"/>
    </source>
</evidence>
<dbReference type="Pfam" id="PF02653">
    <property type="entry name" value="BPD_transp_2"/>
    <property type="match status" value="1"/>
</dbReference>
<sequence>MLEAIIRDTLKNSTPIILAATGGLLTEVSGWLNIGLEGGILSGAFFAVVVSSATGSILLGTLASVIVAVILSTIVFLTVRFLKANLYVVGIAANLLSVGLTVALTDLWFKSKGTVVFSGSPRPGVLSIDFFNGTVLAWMNGLGLFDLVAFVTPFLIAYLFKKTVVGVKLRACGYDDESAFYSGVKVNQIRFMAYFGSGVFAGLAGSALSLPLGAFVSNMSGGRGWLALVAVIMGRKNPVLVFLSAIMLGFVTELSIFLQVATEVSPKLLLSLPYFVSFVILALSHSGNSKKSLPLAK</sequence>
<feature type="transmembrane region" description="Helical" evidence="6">
    <location>
        <begin position="268"/>
        <end position="287"/>
    </location>
</feature>
<dbReference type="GO" id="GO:0005886">
    <property type="term" value="C:plasma membrane"/>
    <property type="evidence" value="ECO:0007669"/>
    <property type="project" value="UniProtKB-SubCell"/>
</dbReference>
<evidence type="ECO:0000256" key="5">
    <source>
        <dbReference type="ARBA" id="ARBA00023136"/>
    </source>
</evidence>
<dbReference type="PANTHER" id="PTHR43370">
    <property type="entry name" value="SUGAR ABC TRANSPORTER INTEGRAL MEMBRANE PROTEIN-RELATED"/>
    <property type="match status" value="1"/>
</dbReference>
<feature type="transmembrane region" description="Helical" evidence="6">
    <location>
        <begin position="135"/>
        <end position="160"/>
    </location>
</feature>
<organism evidence="7 8">
    <name type="scientific">Mesotoga infera</name>
    <dbReference type="NCBI Taxonomy" id="1236046"/>
    <lineage>
        <taxon>Bacteria</taxon>
        <taxon>Thermotogati</taxon>
        <taxon>Thermotogota</taxon>
        <taxon>Thermotogae</taxon>
        <taxon>Kosmotogales</taxon>
        <taxon>Kosmotogaceae</taxon>
        <taxon>Mesotoga</taxon>
    </lineage>
</organism>
<dbReference type="GO" id="GO:0022857">
    <property type="term" value="F:transmembrane transporter activity"/>
    <property type="evidence" value="ECO:0007669"/>
    <property type="project" value="InterPro"/>
</dbReference>
<dbReference type="CDD" id="cd06580">
    <property type="entry name" value="TM_PBP1_transp_TpRbsC_like"/>
    <property type="match status" value="1"/>
</dbReference>
<accession>A0A101GZ90</accession>
<dbReference type="AlphaFoldDB" id="A0A101GZ90"/>
<evidence type="ECO:0000256" key="3">
    <source>
        <dbReference type="ARBA" id="ARBA00022692"/>
    </source>
</evidence>
<evidence type="ECO:0000256" key="4">
    <source>
        <dbReference type="ARBA" id="ARBA00022989"/>
    </source>
</evidence>
<dbReference type="InterPro" id="IPR001851">
    <property type="entry name" value="ABC_transp_permease"/>
</dbReference>
<evidence type="ECO:0000313" key="7">
    <source>
        <dbReference type="EMBL" id="KUK67369.1"/>
    </source>
</evidence>
<protein>
    <submittedName>
        <fullName evidence="7">Inner-membrane translocator</fullName>
    </submittedName>
</protein>
<proteinExistence type="predicted"/>
<evidence type="ECO:0000256" key="6">
    <source>
        <dbReference type="SAM" id="Phobius"/>
    </source>
</evidence>
<dbReference type="PANTHER" id="PTHR43370:SF1">
    <property type="entry name" value="GUANOSINE ABC TRANSPORTER PERMEASE PROTEIN NUPQ"/>
    <property type="match status" value="1"/>
</dbReference>
<evidence type="ECO:0000256" key="1">
    <source>
        <dbReference type="ARBA" id="ARBA00004651"/>
    </source>
</evidence>
<name>A0A101GZ90_9BACT</name>
<comment type="subcellular location">
    <subcellularLocation>
        <location evidence="1">Cell membrane</location>
        <topology evidence="1">Multi-pass membrane protein</topology>
    </subcellularLocation>
</comment>
<evidence type="ECO:0000313" key="8">
    <source>
        <dbReference type="Proteomes" id="UP000054260"/>
    </source>
</evidence>
<keyword evidence="5 6" id="KW-0472">Membrane</keyword>
<feature type="transmembrane region" description="Helical" evidence="6">
    <location>
        <begin position="12"/>
        <end position="32"/>
    </location>
</feature>
<gene>
    <name evidence="7" type="ORF">XD86_0791</name>
</gene>
<keyword evidence="4 6" id="KW-1133">Transmembrane helix</keyword>
<feature type="transmembrane region" description="Helical" evidence="6">
    <location>
        <begin position="239"/>
        <end position="262"/>
    </location>
</feature>
<keyword evidence="3 6" id="KW-0812">Transmembrane</keyword>
<dbReference type="PATRIC" id="fig|1236046.6.peg.928"/>
<feature type="transmembrane region" description="Helical" evidence="6">
    <location>
        <begin position="44"/>
        <end position="77"/>
    </location>
</feature>
<comment type="caution">
    <text evidence="7">The sequence shown here is derived from an EMBL/GenBank/DDBJ whole genome shotgun (WGS) entry which is preliminary data.</text>
</comment>
<feature type="transmembrane region" description="Helical" evidence="6">
    <location>
        <begin position="191"/>
        <end position="208"/>
    </location>
</feature>